<feature type="region of interest" description="Disordered" evidence="4">
    <location>
        <begin position="175"/>
        <end position="194"/>
    </location>
</feature>
<feature type="chain" id="PRO_5047525890" description="Superoxide dismutase [Cu-Zn]" evidence="5">
    <location>
        <begin position="20"/>
        <end position="194"/>
    </location>
</feature>
<gene>
    <name evidence="7" type="ORF">JR050_13730</name>
</gene>
<feature type="domain" description="Superoxide dismutase copper/zinc binding" evidence="6">
    <location>
        <begin position="37"/>
        <end position="167"/>
    </location>
</feature>
<comment type="caution">
    <text evidence="7">The sequence shown here is derived from an EMBL/GenBank/DDBJ whole genome shotgun (WGS) entry which is preliminary data.</text>
</comment>
<comment type="catalytic activity">
    <reaction evidence="3">
        <text>2 superoxide + 2 H(+) = H2O2 + O2</text>
        <dbReference type="Rhea" id="RHEA:20696"/>
        <dbReference type="ChEBI" id="CHEBI:15378"/>
        <dbReference type="ChEBI" id="CHEBI:15379"/>
        <dbReference type="ChEBI" id="CHEBI:16240"/>
        <dbReference type="ChEBI" id="CHEBI:18421"/>
        <dbReference type="EC" id="1.15.1.1"/>
    </reaction>
</comment>
<evidence type="ECO:0000313" key="8">
    <source>
        <dbReference type="Proteomes" id="UP001518925"/>
    </source>
</evidence>
<comment type="similarity">
    <text evidence="1 3">Belongs to the Cu-Zn superoxide dismutase family.</text>
</comment>
<proteinExistence type="inferred from homology"/>
<protein>
    <recommendedName>
        <fullName evidence="3">Superoxide dismutase [Cu-Zn]</fullName>
        <ecNumber evidence="3">1.15.1.1</ecNumber>
    </recommendedName>
</protein>
<keyword evidence="3" id="KW-0186">Copper</keyword>
<name>A0ABS2DJQ1_9BACI</name>
<evidence type="ECO:0000313" key="7">
    <source>
        <dbReference type="EMBL" id="MBM6618726.1"/>
    </source>
</evidence>
<dbReference type="PRINTS" id="PR00068">
    <property type="entry name" value="CUZNDISMTASE"/>
</dbReference>
<keyword evidence="3" id="KW-0479">Metal-binding</keyword>
<dbReference type="InterPro" id="IPR018152">
    <property type="entry name" value="SOD_Cu/Zn_BS"/>
</dbReference>
<keyword evidence="3" id="KW-0560">Oxidoreductase</keyword>
<keyword evidence="3" id="KW-0862">Zinc</keyword>
<dbReference type="InterPro" id="IPR001424">
    <property type="entry name" value="SOD_Cu_Zn_dom"/>
</dbReference>
<evidence type="ECO:0000256" key="5">
    <source>
        <dbReference type="SAM" id="SignalP"/>
    </source>
</evidence>
<sequence length="194" mass="20884">MKRLLLLSLLLLMSGCGEYTPTKIMIDIKNPDGDTMGTATLQEKATGLSVGLDLKGLEPGPHAIHFHQTGKCEPPDYESAGEHYNPEDKDHGLLNPEGSHAGDLPNIIAESDGTVLVELMAPGVTLKEGKTSLFIKEGTSLVIHEKADDGMSQPAGNGGKRIACGVISLEEQMNKDKKKEKVVDIDQRKKEEGK</sequence>
<reference evidence="7 8" key="1">
    <citation type="submission" date="2021-02" db="EMBL/GenBank/DDBJ databases">
        <title>Bacillus sp. RD4P76, an endophyte from a halophyte.</title>
        <authorList>
            <person name="Sun J.-Q."/>
        </authorList>
    </citation>
    <scope>NUCLEOTIDE SEQUENCE [LARGE SCALE GENOMIC DNA]</scope>
    <source>
        <strain evidence="7 8">RD4P76</strain>
    </source>
</reference>
<dbReference type="EMBL" id="JAFELM010000034">
    <property type="protein sequence ID" value="MBM6618726.1"/>
    <property type="molecule type" value="Genomic_DNA"/>
</dbReference>
<evidence type="ECO:0000256" key="4">
    <source>
        <dbReference type="SAM" id="MobiDB-lite"/>
    </source>
</evidence>
<organism evidence="7 8">
    <name type="scientific">Bacillus suaedaesalsae</name>
    <dbReference type="NCBI Taxonomy" id="2810349"/>
    <lineage>
        <taxon>Bacteria</taxon>
        <taxon>Bacillati</taxon>
        <taxon>Bacillota</taxon>
        <taxon>Bacilli</taxon>
        <taxon>Bacillales</taxon>
        <taxon>Bacillaceae</taxon>
        <taxon>Bacillus</taxon>
    </lineage>
</organism>
<dbReference type="EC" id="1.15.1.1" evidence="3"/>
<dbReference type="RefSeq" id="WP_204204071.1">
    <property type="nucleotide sequence ID" value="NZ_JAFELM010000034.1"/>
</dbReference>
<evidence type="ECO:0000256" key="1">
    <source>
        <dbReference type="ARBA" id="ARBA00010457"/>
    </source>
</evidence>
<keyword evidence="8" id="KW-1185">Reference proteome</keyword>
<evidence type="ECO:0000256" key="3">
    <source>
        <dbReference type="RuleBase" id="RU000393"/>
    </source>
</evidence>
<dbReference type="Gene3D" id="2.60.40.200">
    <property type="entry name" value="Superoxide dismutase, copper/zinc binding domain"/>
    <property type="match status" value="1"/>
</dbReference>
<comment type="function">
    <text evidence="2">Destroys radicals which are normally produced within the cells and which are toxic to biological systems. May play a role in favoring mycobacterial survival in phagocytes.</text>
</comment>
<comment type="cofactor">
    <cofactor evidence="3">
        <name>Cu cation</name>
        <dbReference type="ChEBI" id="CHEBI:23378"/>
    </cofactor>
    <text evidence="3">Binds 1 copper ion per subunit.</text>
</comment>
<dbReference type="PANTHER" id="PTHR10003">
    <property type="entry name" value="SUPEROXIDE DISMUTASE CU-ZN -RELATED"/>
    <property type="match status" value="1"/>
</dbReference>
<dbReference type="PROSITE" id="PS00332">
    <property type="entry name" value="SOD_CU_ZN_2"/>
    <property type="match status" value="1"/>
</dbReference>
<dbReference type="Proteomes" id="UP001518925">
    <property type="component" value="Unassembled WGS sequence"/>
</dbReference>
<feature type="signal peptide" evidence="5">
    <location>
        <begin position="1"/>
        <end position="19"/>
    </location>
</feature>
<comment type="cofactor">
    <cofactor evidence="3">
        <name>Zn(2+)</name>
        <dbReference type="ChEBI" id="CHEBI:29105"/>
    </cofactor>
    <text evidence="3">Binds 1 zinc ion per subunit.</text>
</comment>
<dbReference type="PROSITE" id="PS51257">
    <property type="entry name" value="PROKAR_LIPOPROTEIN"/>
    <property type="match status" value="1"/>
</dbReference>
<dbReference type="Pfam" id="PF00080">
    <property type="entry name" value="Sod_Cu"/>
    <property type="match status" value="1"/>
</dbReference>
<dbReference type="SUPFAM" id="SSF49329">
    <property type="entry name" value="Cu,Zn superoxide dismutase-like"/>
    <property type="match status" value="1"/>
</dbReference>
<dbReference type="CDD" id="cd00305">
    <property type="entry name" value="Cu-Zn_Superoxide_Dismutase"/>
    <property type="match status" value="1"/>
</dbReference>
<evidence type="ECO:0000259" key="6">
    <source>
        <dbReference type="Pfam" id="PF00080"/>
    </source>
</evidence>
<dbReference type="InterPro" id="IPR024134">
    <property type="entry name" value="SOD_Cu/Zn_/chaperone"/>
</dbReference>
<keyword evidence="5" id="KW-0732">Signal</keyword>
<accession>A0ABS2DJQ1</accession>
<dbReference type="InterPro" id="IPR036423">
    <property type="entry name" value="SOD-like_Cu/Zn_dom_sf"/>
</dbReference>
<evidence type="ECO:0000256" key="2">
    <source>
        <dbReference type="ARBA" id="ARBA00024900"/>
    </source>
</evidence>